<organism evidence="1 2">
    <name type="scientific">Basidiobolus ranarum</name>
    <dbReference type="NCBI Taxonomy" id="34480"/>
    <lineage>
        <taxon>Eukaryota</taxon>
        <taxon>Fungi</taxon>
        <taxon>Fungi incertae sedis</taxon>
        <taxon>Zoopagomycota</taxon>
        <taxon>Entomophthoromycotina</taxon>
        <taxon>Basidiobolomycetes</taxon>
        <taxon>Basidiobolales</taxon>
        <taxon>Basidiobolaceae</taxon>
        <taxon>Basidiobolus</taxon>
    </lineage>
</organism>
<dbReference type="EMBL" id="JASJQH010000408">
    <property type="protein sequence ID" value="KAK9764547.1"/>
    <property type="molecule type" value="Genomic_DNA"/>
</dbReference>
<evidence type="ECO:0000313" key="2">
    <source>
        <dbReference type="Proteomes" id="UP001479436"/>
    </source>
</evidence>
<evidence type="ECO:0000313" key="1">
    <source>
        <dbReference type="EMBL" id="KAK9764547.1"/>
    </source>
</evidence>
<proteinExistence type="predicted"/>
<comment type="caution">
    <text evidence="1">The sequence shown here is derived from an EMBL/GenBank/DDBJ whole genome shotgun (WGS) entry which is preliminary data.</text>
</comment>
<protein>
    <submittedName>
        <fullName evidence="1">Uncharacterized protein</fullName>
    </submittedName>
</protein>
<sequence>MQRNIVHRCMDDVGNFMLSLPQCVISPKPGTLLNLTQPTKLEFVYDKSAECNPYGDTSPSLGLFEEFEGRGIMATGLNAYAMRNNSLYHNITIDIDQPVDNRLAVGLLLTQRSKPDTGNPWVCIAPLEYTYVKSNSATSNASVARISYALLVFCAMALF</sequence>
<keyword evidence="2" id="KW-1185">Reference proteome</keyword>
<dbReference type="Proteomes" id="UP001479436">
    <property type="component" value="Unassembled WGS sequence"/>
</dbReference>
<gene>
    <name evidence="1" type="ORF">K7432_007864</name>
</gene>
<name>A0ABR2WSN7_9FUNG</name>
<reference evidence="1 2" key="1">
    <citation type="submission" date="2023-04" db="EMBL/GenBank/DDBJ databases">
        <title>Genome of Basidiobolus ranarum AG-B5.</title>
        <authorList>
            <person name="Stajich J.E."/>
            <person name="Carter-House D."/>
            <person name="Gryganskyi A."/>
        </authorList>
    </citation>
    <scope>NUCLEOTIDE SEQUENCE [LARGE SCALE GENOMIC DNA]</scope>
    <source>
        <strain evidence="1 2">AG-B5</strain>
    </source>
</reference>
<accession>A0ABR2WSN7</accession>